<proteinExistence type="predicted"/>
<keyword evidence="3" id="KW-1185">Reference proteome</keyword>
<organism evidence="2 3">
    <name type="scientific">Portunus trituberculatus</name>
    <name type="common">Swimming crab</name>
    <name type="synonym">Neptunus trituberculatus</name>
    <dbReference type="NCBI Taxonomy" id="210409"/>
    <lineage>
        <taxon>Eukaryota</taxon>
        <taxon>Metazoa</taxon>
        <taxon>Ecdysozoa</taxon>
        <taxon>Arthropoda</taxon>
        <taxon>Crustacea</taxon>
        <taxon>Multicrustacea</taxon>
        <taxon>Malacostraca</taxon>
        <taxon>Eumalacostraca</taxon>
        <taxon>Eucarida</taxon>
        <taxon>Decapoda</taxon>
        <taxon>Pleocyemata</taxon>
        <taxon>Brachyura</taxon>
        <taxon>Eubrachyura</taxon>
        <taxon>Portunoidea</taxon>
        <taxon>Portunidae</taxon>
        <taxon>Portuninae</taxon>
        <taxon>Portunus</taxon>
    </lineage>
</organism>
<feature type="region of interest" description="Disordered" evidence="1">
    <location>
        <begin position="1"/>
        <end position="26"/>
    </location>
</feature>
<evidence type="ECO:0000256" key="1">
    <source>
        <dbReference type="SAM" id="MobiDB-lite"/>
    </source>
</evidence>
<comment type="caution">
    <text evidence="2">The sequence shown here is derived from an EMBL/GenBank/DDBJ whole genome shotgun (WGS) entry which is preliminary data.</text>
</comment>
<gene>
    <name evidence="2" type="ORF">E2C01_025699</name>
</gene>
<evidence type="ECO:0000313" key="2">
    <source>
        <dbReference type="EMBL" id="MPC32390.1"/>
    </source>
</evidence>
<name>A0A5B7EDM3_PORTR</name>
<dbReference type="EMBL" id="VSRR010002617">
    <property type="protein sequence ID" value="MPC32390.1"/>
    <property type="molecule type" value="Genomic_DNA"/>
</dbReference>
<sequence>MVYTDMGLKDAASSSDRDNCVAPSASQSSWVAPETLVWPSRHSSTQGMFFKKTGQLPRA</sequence>
<dbReference type="Proteomes" id="UP000324222">
    <property type="component" value="Unassembled WGS sequence"/>
</dbReference>
<dbReference type="AlphaFoldDB" id="A0A5B7EDM3"/>
<accession>A0A5B7EDM3</accession>
<reference evidence="2 3" key="1">
    <citation type="submission" date="2019-05" db="EMBL/GenBank/DDBJ databases">
        <title>Another draft genome of Portunus trituberculatus and its Hox gene families provides insights of decapod evolution.</title>
        <authorList>
            <person name="Jeong J.-H."/>
            <person name="Song I."/>
            <person name="Kim S."/>
            <person name="Choi T."/>
            <person name="Kim D."/>
            <person name="Ryu S."/>
            <person name="Kim W."/>
        </authorList>
    </citation>
    <scope>NUCLEOTIDE SEQUENCE [LARGE SCALE GENOMIC DNA]</scope>
    <source>
        <tissue evidence="2">Muscle</tissue>
    </source>
</reference>
<protein>
    <submittedName>
        <fullName evidence="2">Uncharacterized protein</fullName>
    </submittedName>
</protein>
<evidence type="ECO:0000313" key="3">
    <source>
        <dbReference type="Proteomes" id="UP000324222"/>
    </source>
</evidence>